<evidence type="ECO:0000313" key="2">
    <source>
        <dbReference type="EMBL" id="MDT3727784.1"/>
    </source>
</evidence>
<comment type="caution">
    <text evidence="2">The sequence shown here is derived from an EMBL/GenBank/DDBJ whole genome shotgun (WGS) entry which is preliminary data.</text>
</comment>
<dbReference type="RefSeq" id="WP_337675077.1">
    <property type="nucleotide sequence ID" value="NZ_JAVSGH010000036.1"/>
</dbReference>
<proteinExistence type="predicted"/>
<feature type="region of interest" description="Disordered" evidence="1">
    <location>
        <begin position="1"/>
        <end position="30"/>
    </location>
</feature>
<protein>
    <submittedName>
        <fullName evidence="2">Uncharacterized protein</fullName>
    </submittedName>
</protein>
<evidence type="ECO:0000313" key="3">
    <source>
        <dbReference type="Proteomes" id="UP001181313"/>
    </source>
</evidence>
<organism evidence="2 3">
    <name type="scientific">Streptomyces althioticus subsp. attaecolombicae</name>
    <dbReference type="NCBI Taxonomy" id="3075534"/>
    <lineage>
        <taxon>Bacteria</taxon>
        <taxon>Bacillati</taxon>
        <taxon>Actinomycetota</taxon>
        <taxon>Actinomycetes</taxon>
        <taxon>Kitasatosporales</taxon>
        <taxon>Streptomycetaceae</taxon>
        <taxon>Streptomyces</taxon>
        <taxon>Streptomyces althioticus group</taxon>
    </lineage>
</organism>
<keyword evidence="3" id="KW-1185">Reference proteome</keyword>
<dbReference type="Proteomes" id="UP001181313">
    <property type="component" value="Unassembled WGS sequence"/>
</dbReference>
<sequence length="77" mass="7784">MGSSGPPDGRADEVRTPPTSPPGAPSRTAWESVPAKAGFCQVLSLPPNPASATGHDGRDVARWIGGRAGHAAVRTSP</sequence>
<dbReference type="EMBL" id="JAVSGH010000036">
    <property type="protein sequence ID" value="MDT3727784.1"/>
    <property type="molecule type" value="Genomic_DNA"/>
</dbReference>
<reference evidence="2" key="1">
    <citation type="submission" date="2024-05" db="EMBL/GenBank/DDBJ databases">
        <title>30 novel species of actinomycetes from the DSMZ collection.</title>
        <authorList>
            <person name="Nouioui I."/>
        </authorList>
    </citation>
    <scope>NUCLEOTIDE SEQUENCE</scope>
    <source>
        <strain evidence="2">DSM 41972</strain>
    </source>
</reference>
<evidence type="ECO:0000256" key="1">
    <source>
        <dbReference type="SAM" id="MobiDB-lite"/>
    </source>
</evidence>
<accession>A0ABU3I4D6</accession>
<gene>
    <name evidence="2" type="ORF">ROS62_24055</name>
</gene>
<name>A0ABU3I4D6_9ACTN</name>